<dbReference type="InterPro" id="IPR011051">
    <property type="entry name" value="RmlC_Cupin_sf"/>
</dbReference>
<keyword evidence="2" id="KW-1185">Reference proteome</keyword>
<dbReference type="EMBL" id="JAJAQC010000054">
    <property type="protein sequence ID" value="MDA0567316.1"/>
    <property type="molecule type" value="Genomic_DNA"/>
</dbReference>
<dbReference type="SUPFAM" id="SSF51182">
    <property type="entry name" value="RmlC-like cupins"/>
    <property type="match status" value="1"/>
</dbReference>
<name>A0A9X3NS91_9ACTN</name>
<gene>
    <name evidence="1" type="ORF">LG943_23780</name>
</gene>
<organism evidence="1 2">
    <name type="scientific">Streptomonospora mangrovi</name>
    <dbReference type="NCBI Taxonomy" id="2883123"/>
    <lineage>
        <taxon>Bacteria</taxon>
        <taxon>Bacillati</taxon>
        <taxon>Actinomycetota</taxon>
        <taxon>Actinomycetes</taxon>
        <taxon>Streptosporangiales</taxon>
        <taxon>Nocardiopsidaceae</taxon>
        <taxon>Streptomonospora</taxon>
    </lineage>
</organism>
<dbReference type="InterPro" id="IPR014710">
    <property type="entry name" value="RmlC-like_jellyroll"/>
</dbReference>
<dbReference type="AlphaFoldDB" id="A0A9X3NS91"/>
<evidence type="ECO:0000313" key="2">
    <source>
        <dbReference type="Proteomes" id="UP001140076"/>
    </source>
</evidence>
<dbReference type="PANTHER" id="PTHR37694">
    <property type="entry name" value="SLR8022 PROTEIN"/>
    <property type="match status" value="1"/>
</dbReference>
<dbReference type="PANTHER" id="PTHR37694:SF1">
    <property type="entry name" value="SLR8022 PROTEIN"/>
    <property type="match status" value="1"/>
</dbReference>
<protein>
    <submittedName>
        <fullName evidence="1">LuxR family transcriptional regulator</fullName>
    </submittedName>
</protein>
<dbReference type="RefSeq" id="WP_270074565.1">
    <property type="nucleotide sequence ID" value="NZ_JAJAQC010000054.1"/>
</dbReference>
<comment type="caution">
    <text evidence="1">The sequence shown here is derived from an EMBL/GenBank/DDBJ whole genome shotgun (WGS) entry which is preliminary data.</text>
</comment>
<dbReference type="Proteomes" id="UP001140076">
    <property type="component" value="Unassembled WGS sequence"/>
</dbReference>
<proteinExistence type="predicted"/>
<reference evidence="1" key="1">
    <citation type="submission" date="2021-10" db="EMBL/GenBank/DDBJ databases">
        <title>Streptomonospora sp. nov., isolated from mangrove soil.</title>
        <authorList>
            <person name="Chen X."/>
            <person name="Ge X."/>
            <person name="Liu W."/>
        </authorList>
    </citation>
    <scope>NUCLEOTIDE SEQUENCE</scope>
    <source>
        <strain evidence="1">S1-112</strain>
    </source>
</reference>
<evidence type="ECO:0000313" key="1">
    <source>
        <dbReference type="EMBL" id="MDA0567316.1"/>
    </source>
</evidence>
<dbReference type="Gene3D" id="2.60.120.10">
    <property type="entry name" value="Jelly Rolls"/>
    <property type="match status" value="1"/>
</dbReference>
<sequence>MNKFSLDALARKHLEEAAAASAGRSSETFYGGHEQTLRHTVIGLRQGATVSPHPNPVDSTVVVLRGRVRLTAGSDTWEGRPVDLLAAPDTEHTIEALEDSALLLTVVMDT</sequence>
<accession>A0A9X3NS91</accession>